<keyword evidence="1" id="KW-0732">Signal</keyword>
<protein>
    <submittedName>
        <fullName evidence="2">Uncharacterized protein</fullName>
    </submittedName>
</protein>
<gene>
    <name evidence="2" type="ORF">AVEN_22833_1</name>
</gene>
<dbReference type="AlphaFoldDB" id="A0A4Y2L8K1"/>
<evidence type="ECO:0000313" key="3">
    <source>
        <dbReference type="Proteomes" id="UP000499080"/>
    </source>
</evidence>
<accession>A0A4Y2L8K1</accession>
<organism evidence="2 3">
    <name type="scientific">Araneus ventricosus</name>
    <name type="common">Orbweaver spider</name>
    <name type="synonym">Epeira ventricosa</name>
    <dbReference type="NCBI Taxonomy" id="182803"/>
    <lineage>
        <taxon>Eukaryota</taxon>
        <taxon>Metazoa</taxon>
        <taxon>Ecdysozoa</taxon>
        <taxon>Arthropoda</taxon>
        <taxon>Chelicerata</taxon>
        <taxon>Arachnida</taxon>
        <taxon>Araneae</taxon>
        <taxon>Araneomorphae</taxon>
        <taxon>Entelegynae</taxon>
        <taxon>Araneoidea</taxon>
        <taxon>Araneidae</taxon>
        <taxon>Araneus</taxon>
    </lineage>
</organism>
<keyword evidence="3" id="KW-1185">Reference proteome</keyword>
<feature type="chain" id="PRO_5021240458" evidence="1">
    <location>
        <begin position="21"/>
        <end position="123"/>
    </location>
</feature>
<evidence type="ECO:0000256" key="1">
    <source>
        <dbReference type="SAM" id="SignalP"/>
    </source>
</evidence>
<comment type="caution">
    <text evidence="2">The sequence shown here is derived from an EMBL/GenBank/DDBJ whole genome shotgun (WGS) entry which is preliminary data.</text>
</comment>
<evidence type="ECO:0000313" key="2">
    <source>
        <dbReference type="EMBL" id="GBN11041.1"/>
    </source>
</evidence>
<dbReference type="EMBL" id="BGPR01005533">
    <property type="protein sequence ID" value="GBN11041.1"/>
    <property type="molecule type" value="Genomic_DNA"/>
</dbReference>
<sequence>MKVFAIILSLCLSQIVCVFGQAKGNCSDSSIAYNCDNGCYNYSRGAPIQYGICTQTKPNPDGSYYWYCNCDFLNSCPIGDQRCQAYCKYYNLLPSCTYPSKGITCACGRKFTNDPKTYFYYQY</sequence>
<proteinExistence type="predicted"/>
<dbReference type="Proteomes" id="UP000499080">
    <property type="component" value="Unassembled WGS sequence"/>
</dbReference>
<feature type="signal peptide" evidence="1">
    <location>
        <begin position="1"/>
        <end position="20"/>
    </location>
</feature>
<name>A0A4Y2L8K1_ARAVE</name>
<reference evidence="2 3" key="1">
    <citation type="journal article" date="2019" name="Sci. Rep.">
        <title>Orb-weaving spider Araneus ventricosus genome elucidates the spidroin gene catalogue.</title>
        <authorList>
            <person name="Kono N."/>
            <person name="Nakamura H."/>
            <person name="Ohtoshi R."/>
            <person name="Moran D.A.P."/>
            <person name="Shinohara A."/>
            <person name="Yoshida Y."/>
            <person name="Fujiwara M."/>
            <person name="Mori M."/>
            <person name="Tomita M."/>
            <person name="Arakawa K."/>
        </authorList>
    </citation>
    <scope>NUCLEOTIDE SEQUENCE [LARGE SCALE GENOMIC DNA]</scope>
</reference>